<organism evidence="1 2">
    <name type="scientific">Ottowia flava</name>
    <dbReference type="NCBI Taxonomy" id="2675430"/>
    <lineage>
        <taxon>Bacteria</taxon>
        <taxon>Pseudomonadati</taxon>
        <taxon>Pseudomonadota</taxon>
        <taxon>Betaproteobacteria</taxon>
        <taxon>Burkholderiales</taxon>
        <taxon>Comamonadaceae</taxon>
        <taxon>Ottowia</taxon>
    </lineage>
</organism>
<reference evidence="2" key="1">
    <citation type="journal article" date="2019" name="Int. J. Syst. Evol. Microbiol.">
        <title>The Global Catalogue of Microorganisms (GCM) 10K type strain sequencing project: providing services to taxonomists for standard genome sequencing and annotation.</title>
        <authorList>
            <consortium name="The Broad Institute Genomics Platform"/>
            <consortium name="The Broad Institute Genome Sequencing Center for Infectious Disease"/>
            <person name="Wu L."/>
            <person name="Ma J."/>
        </authorList>
    </citation>
    <scope>NUCLEOTIDE SEQUENCE [LARGE SCALE GENOMIC DNA]</scope>
    <source>
        <strain evidence="2">LMG 29247</strain>
    </source>
</reference>
<evidence type="ECO:0000313" key="1">
    <source>
        <dbReference type="EMBL" id="MFD1709721.1"/>
    </source>
</evidence>
<sequence>MEERKKTGRPPVAPDKELVHGTLRLTRAQWEKVRMAGVPALRLLIDRWRPKKP</sequence>
<gene>
    <name evidence="1" type="ORF">ACFSF0_03830</name>
</gene>
<dbReference type="RefSeq" id="WP_187265701.1">
    <property type="nucleotide sequence ID" value="NZ_JBHUEJ010000008.1"/>
</dbReference>
<dbReference type="Proteomes" id="UP001597304">
    <property type="component" value="Unassembled WGS sequence"/>
</dbReference>
<comment type="caution">
    <text evidence="1">The sequence shown here is derived from an EMBL/GenBank/DDBJ whole genome shotgun (WGS) entry which is preliminary data.</text>
</comment>
<dbReference type="EMBL" id="JBHUEJ010000008">
    <property type="protein sequence ID" value="MFD1709721.1"/>
    <property type="molecule type" value="Genomic_DNA"/>
</dbReference>
<protein>
    <submittedName>
        <fullName evidence="1">Uncharacterized protein</fullName>
    </submittedName>
</protein>
<accession>A0ABW4KS84</accession>
<evidence type="ECO:0000313" key="2">
    <source>
        <dbReference type="Proteomes" id="UP001597304"/>
    </source>
</evidence>
<proteinExistence type="predicted"/>
<keyword evidence="2" id="KW-1185">Reference proteome</keyword>
<name>A0ABW4KS84_9BURK</name>